<comment type="caution">
    <text evidence="1">The sequence shown here is derived from an EMBL/GenBank/DDBJ whole genome shotgun (WGS) entry which is preliminary data.</text>
</comment>
<accession>A0A1B9E7S0</accession>
<dbReference type="Proteomes" id="UP000093510">
    <property type="component" value="Unassembled WGS sequence"/>
</dbReference>
<evidence type="ECO:0000313" key="2">
    <source>
        <dbReference type="Proteomes" id="UP000093510"/>
    </source>
</evidence>
<keyword evidence="2" id="KW-1185">Reference proteome</keyword>
<name>A0A1B9E7S0_9FLAO</name>
<dbReference type="EMBL" id="LVEP01000013">
    <property type="protein sequence ID" value="OCB78000.1"/>
    <property type="molecule type" value="Genomic_DNA"/>
</dbReference>
<sequence length="89" mass="10727">MSNLQKKALETYEIEVWFRYSFAGEIEKDCETHEIEALSIQEAIDKAEFLYRNKKAIPYKYFFNNYEYRPTGLTKSDLFHLTAPHYEYP</sequence>
<organism evidence="1 2">
    <name type="scientific">Flavobacterium crassostreae</name>
    <dbReference type="NCBI Taxonomy" id="1763534"/>
    <lineage>
        <taxon>Bacteria</taxon>
        <taxon>Pseudomonadati</taxon>
        <taxon>Bacteroidota</taxon>
        <taxon>Flavobacteriia</taxon>
        <taxon>Flavobacteriales</taxon>
        <taxon>Flavobacteriaceae</taxon>
        <taxon>Flavobacterium</taxon>
    </lineage>
</organism>
<protein>
    <submittedName>
        <fullName evidence="1">Uncharacterized protein</fullName>
    </submittedName>
</protein>
<gene>
    <name evidence="1" type="ORF">LPBF_03360</name>
</gene>
<dbReference type="AlphaFoldDB" id="A0A1B9E7S0"/>
<reference evidence="1 2" key="1">
    <citation type="submission" date="2016-03" db="EMBL/GenBank/DDBJ databases">
        <authorList>
            <person name="Ploux O."/>
        </authorList>
    </citation>
    <scope>NUCLEOTIDE SEQUENCE [LARGE SCALE GENOMIC DNA]</scope>
    <source>
        <strain evidence="1 2">LPB0076</strain>
    </source>
</reference>
<dbReference type="RefSeq" id="WP_066332453.1">
    <property type="nucleotide sequence ID" value="NZ_CP017688.1"/>
</dbReference>
<evidence type="ECO:0000313" key="1">
    <source>
        <dbReference type="EMBL" id="OCB78000.1"/>
    </source>
</evidence>
<dbReference type="STRING" id="1763534.GCA_001831475_02699"/>
<proteinExistence type="predicted"/>